<keyword evidence="1" id="KW-0472">Membrane</keyword>
<evidence type="ECO:0000313" key="4">
    <source>
        <dbReference type="Proteomes" id="UP000811365"/>
    </source>
</evidence>
<organism evidence="3 4">
    <name type="scientific">Faecalibacterium prausnitzii</name>
    <dbReference type="NCBI Taxonomy" id="853"/>
    <lineage>
        <taxon>Bacteria</taxon>
        <taxon>Bacillati</taxon>
        <taxon>Bacillota</taxon>
        <taxon>Clostridia</taxon>
        <taxon>Eubacteriales</taxon>
        <taxon>Oscillospiraceae</taxon>
        <taxon>Faecalibacterium</taxon>
    </lineage>
</organism>
<gene>
    <name evidence="3" type="ORF">KH315_10250</name>
</gene>
<feature type="transmembrane region" description="Helical" evidence="1">
    <location>
        <begin position="125"/>
        <end position="142"/>
    </location>
</feature>
<dbReference type="EMBL" id="JAGZYH010000038">
    <property type="protein sequence ID" value="MBS6622525.1"/>
    <property type="molecule type" value="Genomic_DNA"/>
</dbReference>
<feature type="transmembrane region" description="Helical" evidence="1">
    <location>
        <begin position="77"/>
        <end position="95"/>
    </location>
</feature>
<feature type="transmembrane region" description="Helical" evidence="1">
    <location>
        <begin position="101"/>
        <end position="118"/>
    </location>
</feature>
<comment type="caution">
    <text evidence="3">The sequence shown here is derived from an EMBL/GenBank/DDBJ whole genome shotgun (WGS) entry which is preliminary data.</text>
</comment>
<feature type="transmembrane region" description="Helical" evidence="1">
    <location>
        <begin position="183"/>
        <end position="203"/>
    </location>
</feature>
<dbReference type="AlphaFoldDB" id="A0A9E1GLG4"/>
<evidence type="ECO:0000313" key="3">
    <source>
        <dbReference type="EMBL" id="MBS6622525.1"/>
    </source>
</evidence>
<name>A0A9E1GLG4_9FIRM</name>
<sequence>MELQTAARYRLLDELRGLDLISMMLYHGMWDVVFLFGVAQKWYTGRPGFVWQQSICWVFILLSGFCLPMGHHPFRRGAVVFGAGALVTAVTLLFLPEDVVWFGVLTLLGSSMLLTAALDPLFRRVPPAAGVAVSALLFWVTYPTMNGFWNLPGGRLALPQALYVSWPTAYLGFMPKSFFSTDYFPLLPWLFLFWAGYFLHHLVGRERLAPLRRSVCPPLGWMGRHSLVLYLLHQPVILGVLTVAFRLVRAG</sequence>
<proteinExistence type="predicted"/>
<feature type="domain" description="Heparan-alpha-glucosaminide N-acetyltransferase catalytic" evidence="2">
    <location>
        <begin position="8"/>
        <end position="235"/>
    </location>
</feature>
<protein>
    <submittedName>
        <fullName evidence="3">DUF1624 domain-containing protein</fullName>
    </submittedName>
</protein>
<dbReference type="Pfam" id="PF07786">
    <property type="entry name" value="HGSNAT_cat"/>
    <property type="match status" value="1"/>
</dbReference>
<accession>A0A9E1GLG4</accession>
<dbReference type="Proteomes" id="UP000811365">
    <property type="component" value="Unassembled WGS sequence"/>
</dbReference>
<feature type="transmembrane region" description="Helical" evidence="1">
    <location>
        <begin position="49"/>
        <end position="70"/>
    </location>
</feature>
<reference evidence="3" key="1">
    <citation type="submission" date="2021-02" db="EMBL/GenBank/DDBJ databases">
        <title>Infant gut strain persistence is associated with maternal origin, phylogeny, and functional potential including surface adhesion and iron acquisition.</title>
        <authorList>
            <person name="Lou Y.C."/>
        </authorList>
    </citation>
    <scope>NUCLEOTIDE SEQUENCE</scope>
    <source>
        <strain evidence="3">L2_039_000G1_dasL2_039_000G1_maxbin2.maxbin.077</strain>
    </source>
</reference>
<evidence type="ECO:0000256" key="1">
    <source>
        <dbReference type="SAM" id="Phobius"/>
    </source>
</evidence>
<dbReference type="InterPro" id="IPR012429">
    <property type="entry name" value="HGSNAT_cat"/>
</dbReference>
<feature type="transmembrane region" description="Helical" evidence="1">
    <location>
        <begin position="227"/>
        <end position="248"/>
    </location>
</feature>
<evidence type="ECO:0000259" key="2">
    <source>
        <dbReference type="Pfam" id="PF07786"/>
    </source>
</evidence>
<keyword evidence="1" id="KW-0812">Transmembrane</keyword>
<keyword evidence="1" id="KW-1133">Transmembrane helix</keyword>
<feature type="transmembrane region" description="Helical" evidence="1">
    <location>
        <begin position="20"/>
        <end position="43"/>
    </location>
</feature>